<dbReference type="Pfam" id="PF07584">
    <property type="entry name" value="BatA"/>
    <property type="match status" value="1"/>
</dbReference>
<evidence type="ECO:0000259" key="4">
    <source>
        <dbReference type="Pfam" id="PF13519"/>
    </source>
</evidence>
<name>A0ABS1JEW7_9BACL</name>
<keyword evidence="6" id="KW-1185">Reference proteome</keyword>
<feature type="compositionally biased region" description="Low complexity" evidence="1">
    <location>
        <begin position="581"/>
        <end position="590"/>
    </location>
</feature>
<keyword evidence="2" id="KW-1133">Transmembrane helix</keyword>
<evidence type="ECO:0000256" key="1">
    <source>
        <dbReference type="SAM" id="MobiDB-lite"/>
    </source>
</evidence>
<dbReference type="Proteomes" id="UP000602284">
    <property type="component" value="Unassembled WGS sequence"/>
</dbReference>
<dbReference type="EMBL" id="JAEQNB010000007">
    <property type="protein sequence ID" value="MBL0388797.1"/>
    <property type="molecule type" value="Genomic_DNA"/>
</dbReference>
<accession>A0ABS1JEW7</accession>
<evidence type="ECO:0000313" key="5">
    <source>
        <dbReference type="EMBL" id="MBL0388797.1"/>
    </source>
</evidence>
<feature type="transmembrane region" description="Helical" evidence="2">
    <location>
        <begin position="59"/>
        <end position="80"/>
    </location>
</feature>
<feature type="transmembrane region" description="Helical" evidence="2">
    <location>
        <begin position="6"/>
        <end position="24"/>
    </location>
</feature>
<proteinExistence type="predicted"/>
<dbReference type="Pfam" id="PF13519">
    <property type="entry name" value="VWA_2"/>
    <property type="match status" value="1"/>
</dbReference>
<keyword evidence="2" id="KW-0472">Membrane</keyword>
<evidence type="ECO:0000259" key="3">
    <source>
        <dbReference type="Pfam" id="PF07584"/>
    </source>
</evidence>
<comment type="caution">
    <text evidence="5">The sequence shown here is derived from an EMBL/GenBank/DDBJ whole genome shotgun (WGS) entry which is preliminary data.</text>
</comment>
<dbReference type="InterPro" id="IPR002035">
    <property type="entry name" value="VWF_A"/>
</dbReference>
<reference evidence="5 6" key="1">
    <citation type="submission" date="2021-01" db="EMBL/GenBank/DDBJ databases">
        <title>Tumebacillus sp. strain ITR2 16S ribosomal RNA gene Genome sequencing and assembly.</title>
        <authorList>
            <person name="Kang M."/>
        </authorList>
    </citation>
    <scope>NUCLEOTIDE SEQUENCE [LARGE SCALE GENOMIC DNA]</scope>
    <source>
        <strain evidence="5 6">ITR2</strain>
    </source>
</reference>
<evidence type="ECO:0000256" key="2">
    <source>
        <dbReference type="SAM" id="Phobius"/>
    </source>
</evidence>
<dbReference type="RefSeq" id="WP_201637790.1">
    <property type="nucleotide sequence ID" value="NZ_JAEQNB010000007.1"/>
</dbReference>
<dbReference type="SUPFAM" id="SSF53300">
    <property type="entry name" value="vWA-like"/>
    <property type="match status" value="1"/>
</dbReference>
<feature type="domain" description="VWFA" evidence="4">
    <location>
        <begin position="91"/>
        <end position="196"/>
    </location>
</feature>
<feature type="transmembrane region" description="Helical" evidence="2">
    <location>
        <begin position="600"/>
        <end position="619"/>
    </location>
</feature>
<feature type="region of interest" description="Disordered" evidence="1">
    <location>
        <begin position="565"/>
        <end position="590"/>
    </location>
</feature>
<dbReference type="InterPro" id="IPR024163">
    <property type="entry name" value="Aerotolerance_reg_N"/>
</dbReference>
<evidence type="ECO:0000313" key="6">
    <source>
        <dbReference type="Proteomes" id="UP000602284"/>
    </source>
</evidence>
<keyword evidence="2" id="KW-0812">Transmembrane</keyword>
<dbReference type="NCBIfam" id="TIGR02226">
    <property type="entry name" value="two_anch"/>
    <property type="match status" value="1"/>
</dbReference>
<sequence length="623" mass="67013">MKFLSPYMLFWLLELPAIAALYLLKRTYENQTVPSVLLWQKLLREMEANRPWQKLRRNLLLLLQLLLAALLAFTLARPALTGQLGPSADHTIAVLDLSPSMAALVGTSGNQTALDSAKKQISDLLDHLAPSQRLTLISMGREARVLASSNDPSDLQRALDDAKQEYGKADYESALSLAAALSTQEPDSDVRIYSDGNWSLDPNLYPRFGSVPHLIQSEPRGKNAAIRHAAAIDAGGHTALVATIQNFSEEADTVDVQVQGADGNVLQAIAASLKPNEQATLSWDDLPTSDTYTVKLVTEDALSIDNQVIVLPERASTAKAWLVTEGNQGNVFLEKALGLGSRLTVERGTDPDAPPQDAALYVYDGVLPEAWPSGSVLLVNPPVGSPLLQVASAVEAGKLHVLTPDAAILQNVDLSNLHLQSANPLIGTPWLQPLVKSGGTPILLTGEQDGKRFAVLPFDLHQSDLPLLPAFPILVKHLQEFLLPTTGAGLGDIQVGEKVALLPPIRETGWHYIDPSGKSHEVTKDLLAQGFQPTEPGLYNFQSEDGNTHQELTATLPPNESLLTPKLVSLPSGGHGSEQNGSGTSDAGASSASHAGELEIWRWLAAAILLLLFLEWGVYKRGI</sequence>
<dbReference type="PANTHER" id="PTHR37464">
    <property type="entry name" value="BLL2463 PROTEIN"/>
    <property type="match status" value="1"/>
</dbReference>
<dbReference type="InterPro" id="IPR036465">
    <property type="entry name" value="vWFA_dom_sf"/>
</dbReference>
<dbReference type="PANTHER" id="PTHR37464:SF1">
    <property type="entry name" value="BLL2463 PROTEIN"/>
    <property type="match status" value="1"/>
</dbReference>
<feature type="domain" description="Aerotolerance regulator N-terminal" evidence="3">
    <location>
        <begin position="1"/>
        <end position="78"/>
    </location>
</feature>
<organism evidence="5 6">
    <name type="scientific">Tumebacillus amylolyticus</name>
    <dbReference type="NCBI Taxonomy" id="2801339"/>
    <lineage>
        <taxon>Bacteria</taxon>
        <taxon>Bacillati</taxon>
        <taxon>Bacillota</taxon>
        <taxon>Bacilli</taxon>
        <taxon>Bacillales</taxon>
        <taxon>Alicyclobacillaceae</taxon>
        <taxon>Tumebacillus</taxon>
    </lineage>
</organism>
<dbReference type="InterPro" id="IPR011933">
    <property type="entry name" value="Double_TM_dom"/>
</dbReference>
<protein>
    <submittedName>
        <fullName evidence="5">BatA and WFA domain-containing protein</fullName>
    </submittedName>
</protein>
<gene>
    <name evidence="5" type="ORF">JJB07_19530</name>
</gene>
<dbReference type="Gene3D" id="3.40.50.410">
    <property type="entry name" value="von Willebrand factor, type A domain"/>
    <property type="match status" value="1"/>
</dbReference>